<dbReference type="SUPFAM" id="SSF53850">
    <property type="entry name" value="Periplasmic binding protein-like II"/>
    <property type="match status" value="1"/>
</dbReference>
<dbReference type="Gene3D" id="3.40.190.10">
    <property type="entry name" value="Periplasmic binding protein-like II"/>
    <property type="match status" value="2"/>
</dbReference>
<dbReference type="CDD" id="cd14748">
    <property type="entry name" value="PBP2_UgpB"/>
    <property type="match status" value="1"/>
</dbReference>
<protein>
    <submittedName>
        <fullName evidence="1">ABC transporter substrate-binding protein</fullName>
    </submittedName>
</protein>
<dbReference type="InterPro" id="IPR006059">
    <property type="entry name" value="SBP"/>
</dbReference>
<proteinExistence type="predicted"/>
<dbReference type="EMBL" id="SOKJ01000369">
    <property type="protein sequence ID" value="TET08233.1"/>
    <property type="molecule type" value="Genomic_DNA"/>
</dbReference>
<dbReference type="InterPro" id="IPR050490">
    <property type="entry name" value="Bact_solute-bd_prot1"/>
</dbReference>
<comment type="caution">
    <text evidence="1">The sequence shown here is derived from an EMBL/GenBank/DDBJ whole genome shotgun (WGS) entry which is preliminary data.</text>
</comment>
<evidence type="ECO:0000313" key="2">
    <source>
        <dbReference type="Proteomes" id="UP000316360"/>
    </source>
</evidence>
<gene>
    <name evidence="1" type="ORF">E3J84_06425</name>
</gene>
<reference evidence="1 2" key="1">
    <citation type="submission" date="2019-03" db="EMBL/GenBank/DDBJ databases">
        <title>Metabolic potential of uncultured bacteria and archaea associated with petroleum seepage in deep-sea sediments.</title>
        <authorList>
            <person name="Dong X."/>
            <person name="Hubert C."/>
        </authorList>
    </citation>
    <scope>NUCLEOTIDE SEQUENCE [LARGE SCALE GENOMIC DNA]</scope>
    <source>
        <strain evidence="1">E44_bin7</strain>
    </source>
</reference>
<dbReference type="Proteomes" id="UP000316360">
    <property type="component" value="Unassembled WGS sequence"/>
</dbReference>
<name>A0A523RR17_UNCAE</name>
<dbReference type="Pfam" id="PF01547">
    <property type="entry name" value="SBP_bac_1"/>
    <property type="match status" value="1"/>
</dbReference>
<accession>A0A523RR17</accession>
<sequence length="425" mass="47752">MRARITIRPVNVLLMLGLILSFCSNFALSQEKKVLNYWGMVQAELRLREAQEDAVADFEKMHPDIKIKGTVFPYPVYRDKLLVAATAGAAPEIFVVDQIWNPEFAAAGFVIPLDDYIARSGLSSDTFFKGAWDSCVHKGKVWGIPFDVGVWSQLFYNRDMFREVGLDPNRPPVYWDEYLDYGKKLTRDVDGDGTSDQWGSGMYGGRHEGTICQTDAFIFSNGGSILSEDFSRCVLGDKASVEAMEFYKKVVDEMSPPGATARTPDDAVKLFSAGKIAMHLQGSWVQSTITARAPEMDWAVSLLPKPRRGESVGTYGGWNLVIYQKSKYKDAAWEFIKYWSSKGINEKVIALVPANKESADIFLALKKRFPKVIFEQLRMAHPRPIFPGYPQISEVQRDAIQYLLLGTKPIQQILDDAAAEINELL</sequence>
<dbReference type="PANTHER" id="PTHR43649:SF12">
    <property type="entry name" value="DIACETYLCHITOBIOSE BINDING PROTEIN DASA"/>
    <property type="match status" value="1"/>
</dbReference>
<dbReference type="AlphaFoldDB" id="A0A523RR17"/>
<organism evidence="1 2">
    <name type="scientific">Aerophobetes bacterium</name>
    <dbReference type="NCBI Taxonomy" id="2030807"/>
    <lineage>
        <taxon>Bacteria</taxon>
        <taxon>Candidatus Aerophobota</taxon>
    </lineage>
</organism>
<dbReference type="PANTHER" id="PTHR43649">
    <property type="entry name" value="ARABINOSE-BINDING PROTEIN-RELATED"/>
    <property type="match status" value="1"/>
</dbReference>
<evidence type="ECO:0000313" key="1">
    <source>
        <dbReference type="EMBL" id="TET08233.1"/>
    </source>
</evidence>